<gene>
    <name evidence="6" type="primary">100641778</name>
</gene>
<organism evidence="6">
    <name type="scientific">Amphimedon queenslandica</name>
    <name type="common">Sponge</name>
    <dbReference type="NCBI Taxonomy" id="400682"/>
    <lineage>
        <taxon>Eukaryota</taxon>
        <taxon>Metazoa</taxon>
        <taxon>Porifera</taxon>
        <taxon>Demospongiae</taxon>
        <taxon>Heteroscleromorpha</taxon>
        <taxon>Haplosclerida</taxon>
        <taxon>Niphatidae</taxon>
        <taxon>Amphimedon</taxon>
    </lineage>
</organism>
<sequence length="247" mass="27981">MADFLVSSSGLEQALEDKWGQRTLDPWTPEDVEEDELYKRLGSPVRLGLPPFEENTGLEEQEGQGEVVLGERSPDLLPPPPPPADSITYPLHDSPVTRSDEQLIFADVPDPVRLRGVGGTTIFGLNNRFDDEFPSYLVGKVAPEEFHATLERINSILYKSIPFNLKCLICGCLCCCCTLGISLGPVLYLSKRTRTRLEKVISQENWRLYNKLGLNIKLQKEFCDGNNLREYVIYIEFLPKQPLYYPD</sequence>
<dbReference type="InterPro" id="IPR019383">
    <property type="entry name" value="Golgin_A_7/ERF4"/>
</dbReference>
<dbReference type="EnsemblMetazoa" id="XM_011408293.2">
    <property type="protein sequence ID" value="XP_011406595.1"/>
    <property type="gene ID" value="LOC100641778"/>
</dbReference>
<evidence type="ECO:0000256" key="2">
    <source>
        <dbReference type="ARBA" id="ARBA00023136"/>
    </source>
</evidence>
<feature type="region of interest" description="Disordered" evidence="3">
    <location>
        <begin position="48"/>
        <end position="73"/>
    </location>
</feature>
<dbReference type="OrthoDB" id="67682at2759"/>
<comment type="subcellular location">
    <subcellularLocation>
        <location evidence="1">Membrane</location>
    </subcellularLocation>
</comment>
<reference evidence="7" key="1">
    <citation type="journal article" date="2010" name="Nature">
        <title>The Amphimedon queenslandica genome and the evolution of animal complexity.</title>
        <authorList>
            <person name="Srivastava M."/>
            <person name="Simakov O."/>
            <person name="Chapman J."/>
            <person name="Fahey B."/>
            <person name="Gauthier M.E."/>
            <person name="Mitros T."/>
            <person name="Richards G.S."/>
            <person name="Conaco C."/>
            <person name="Dacre M."/>
            <person name="Hellsten U."/>
            <person name="Larroux C."/>
            <person name="Putnam N.H."/>
            <person name="Stanke M."/>
            <person name="Adamska M."/>
            <person name="Darling A."/>
            <person name="Degnan S.M."/>
            <person name="Oakley T.H."/>
            <person name="Plachetzki D.C."/>
            <person name="Zhai Y."/>
            <person name="Adamski M."/>
            <person name="Calcino A."/>
            <person name="Cummins S.F."/>
            <person name="Goodstein D.M."/>
            <person name="Harris C."/>
            <person name="Jackson D.J."/>
            <person name="Leys S.P."/>
            <person name="Shu S."/>
            <person name="Woodcroft B.J."/>
            <person name="Vervoort M."/>
            <person name="Kosik K.S."/>
            <person name="Manning G."/>
            <person name="Degnan B.M."/>
            <person name="Rokhsar D.S."/>
        </authorList>
    </citation>
    <scope>NUCLEOTIDE SEQUENCE [LARGE SCALE GENOMIC DNA]</scope>
</reference>
<dbReference type="PANTHER" id="PTHR13005">
    <property type="entry name" value="CYSTEINE-RICH HYDROPHOBIC DOMAIN PROTEIN BRAIN X-LINKED PROTEIN"/>
    <property type="match status" value="1"/>
</dbReference>
<dbReference type="AlphaFoldDB" id="A0A1X7TWU5"/>
<keyword evidence="2 4" id="KW-0472">Membrane</keyword>
<dbReference type="InterPro" id="IPR039735">
    <property type="entry name" value="CHIC1/2"/>
</dbReference>
<dbReference type="GO" id="GO:0016020">
    <property type="term" value="C:membrane"/>
    <property type="evidence" value="ECO:0007669"/>
    <property type="project" value="UniProtKB-SubCell"/>
</dbReference>
<evidence type="ECO:0000256" key="3">
    <source>
        <dbReference type="SAM" id="MobiDB-lite"/>
    </source>
</evidence>
<dbReference type="InParanoid" id="A0A1X7TWU5"/>
<evidence type="ECO:0000256" key="4">
    <source>
        <dbReference type="SAM" id="Phobius"/>
    </source>
</evidence>
<keyword evidence="7" id="KW-1185">Reference proteome</keyword>
<evidence type="ECO:0000259" key="5">
    <source>
        <dbReference type="Pfam" id="PF10256"/>
    </source>
</evidence>
<evidence type="ECO:0000256" key="1">
    <source>
        <dbReference type="ARBA" id="ARBA00004370"/>
    </source>
</evidence>
<dbReference type="eggNOG" id="KOG4101">
    <property type="taxonomic scope" value="Eukaryota"/>
</dbReference>
<keyword evidence="4" id="KW-1133">Transmembrane helix</keyword>
<accession>A0A1X7TWU5</accession>
<dbReference type="PANTHER" id="PTHR13005:SF4">
    <property type="entry name" value="CYSTEINE-RICH HYDROPHOBIC PROTEIN"/>
    <property type="match status" value="1"/>
</dbReference>
<proteinExistence type="predicted"/>
<feature type="domain" description="Golgin subfamily A member 7/ERF4" evidence="5">
    <location>
        <begin position="128"/>
        <end position="216"/>
    </location>
</feature>
<evidence type="ECO:0000313" key="6">
    <source>
        <dbReference type="EnsemblMetazoa" id="Aqu2.1.19927_001"/>
    </source>
</evidence>
<feature type="transmembrane region" description="Helical" evidence="4">
    <location>
        <begin position="163"/>
        <end position="189"/>
    </location>
</feature>
<name>A0A1X7TWU5_AMPQE</name>
<keyword evidence="4" id="KW-0812">Transmembrane</keyword>
<reference evidence="6" key="2">
    <citation type="submission" date="2017-05" db="UniProtKB">
        <authorList>
            <consortium name="EnsemblMetazoa"/>
        </authorList>
    </citation>
    <scope>IDENTIFICATION</scope>
</reference>
<dbReference type="Pfam" id="PF10256">
    <property type="entry name" value="Erf4"/>
    <property type="match status" value="1"/>
</dbReference>
<dbReference type="EnsemblMetazoa" id="Aqu2.1.19927_001">
    <property type="protein sequence ID" value="Aqu2.1.19927_001"/>
    <property type="gene ID" value="Aqu2.1.19927"/>
</dbReference>
<dbReference type="Proteomes" id="UP000007879">
    <property type="component" value="Unassembled WGS sequence"/>
</dbReference>
<evidence type="ECO:0000313" key="7">
    <source>
        <dbReference type="Proteomes" id="UP000007879"/>
    </source>
</evidence>
<dbReference type="KEGG" id="aqu:100641778"/>
<dbReference type="FunCoup" id="A0A1X7TWU5">
    <property type="interactions" value="83"/>
</dbReference>
<protein>
    <recommendedName>
        <fullName evidence="5">Golgin subfamily A member 7/ERF4 domain-containing protein</fullName>
    </recommendedName>
</protein>